<gene>
    <name evidence="1" type="ORF">AM231_06190</name>
</gene>
<dbReference type="Proteomes" id="UP000036932">
    <property type="component" value="Unassembled WGS sequence"/>
</dbReference>
<proteinExistence type="predicted"/>
<keyword evidence="2" id="KW-1185">Reference proteome</keyword>
<evidence type="ECO:0000313" key="2">
    <source>
        <dbReference type="Proteomes" id="UP000036932"/>
    </source>
</evidence>
<dbReference type="PATRIC" id="fig|1705565.3.peg.3139"/>
<comment type="caution">
    <text evidence="1">The sequence shown here is derived from an EMBL/GenBank/DDBJ whole genome shotgun (WGS) entry which is preliminary data.</text>
</comment>
<reference evidence="2" key="1">
    <citation type="submission" date="2015-08" db="EMBL/GenBank/DDBJ databases">
        <title>Genome sequencing project for genomic taxonomy and phylogenomics of Bacillus-like bacteria.</title>
        <authorList>
            <person name="Liu B."/>
            <person name="Wang J."/>
            <person name="Zhu Y."/>
            <person name="Liu G."/>
            <person name="Chen Q."/>
            <person name="Chen Z."/>
            <person name="Lan J."/>
            <person name="Che J."/>
            <person name="Ge C."/>
            <person name="Shi H."/>
            <person name="Pan Z."/>
            <person name="Liu X."/>
        </authorList>
    </citation>
    <scope>NUCLEOTIDE SEQUENCE [LARGE SCALE GENOMIC DNA]</scope>
    <source>
        <strain evidence="2">FJAT-22460</strain>
    </source>
</reference>
<dbReference type="EMBL" id="LIUT01000001">
    <property type="protein sequence ID" value="KOR88788.1"/>
    <property type="molecule type" value="Genomic_DNA"/>
</dbReference>
<evidence type="ECO:0000313" key="1">
    <source>
        <dbReference type="EMBL" id="KOR88788.1"/>
    </source>
</evidence>
<protein>
    <submittedName>
        <fullName evidence="1">Uncharacterized protein</fullName>
    </submittedName>
</protein>
<organism evidence="1 2">
    <name type="scientific">Paenibacillus solani</name>
    <dbReference type="NCBI Taxonomy" id="1705565"/>
    <lineage>
        <taxon>Bacteria</taxon>
        <taxon>Bacillati</taxon>
        <taxon>Bacillota</taxon>
        <taxon>Bacilli</taxon>
        <taxon>Bacillales</taxon>
        <taxon>Paenibacillaceae</taxon>
        <taxon>Paenibacillus</taxon>
    </lineage>
</organism>
<sequence>MSKVYTKEFVQRVDAVFNEILGYYEERDGNLDDEDRPAVKCPRCGEDTKFYGCVWNYNKHIHLYCEKCGCSIRQ</sequence>
<name>A0A0M1P2S0_9BACL</name>
<dbReference type="AlphaFoldDB" id="A0A0M1P2S0"/>
<accession>A0A0M1P2S0</accession>